<organism evidence="2 3">
    <name type="scientific">Circinella minor</name>
    <dbReference type="NCBI Taxonomy" id="1195481"/>
    <lineage>
        <taxon>Eukaryota</taxon>
        <taxon>Fungi</taxon>
        <taxon>Fungi incertae sedis</taxon>
        <taxon>Mucoromycota</taxon>
        <taxon>Mucoromycotina</taxon>
        <taxon>Mucoromycetes</taxon>
        <taxon>Mucorales</taxon>
        <taxon>Lichtheimiaceae</taxon>
        <taxon>Circinella</taxon>
    </lineage>
</organism>
<dbReference type="EMBL" id="JAEPRB010000123">
    <property type="protein sequence ID" value="KAG2220956.1"/>
    <property type="molecule type" value="Genomic_DNA"/>
</dbReference>
<dbReference type="OrthoDB" id="2290147at2759"/>
<evidence type="ECO:0000313" key="3">
    <source>
        <dbReference type="Proteomes" id="UP000646827"/>
    </source>
</evidence>
<dbReference type="AlphaFoldDB" id="A0A8H7VFC2"/>
<comment type="caution">
    <text evidence="2">The sequence shown here is derived from an EMBL/GenBank/DDBJ whole genome shotgun (WGS) entry which is preliminary data.</text>
</comment>
<feature type="region of interest" description="Disordered" evidence="1">
    <location>
        <begin position="214"/>
        <end position="245"/>
    </location>
</feature>
<dbReference type="Proteomes" id="UP000646827">
    <property type="component" value="Unassembled WGS sequence"/>
</dbReference>
<keyword evidence="3" id="KW-1185">Reference proteome</keyword>
<reference evidence="2 3" key="1">
    <citation type="submission" date="2020-12" db="EMBL/GenBank/DDBJ databases">
        <title>Metabolic potential, ecology and presence of endohyphal bacteria is reflected in genomic diversity of Mucoromycotina.</title>
        <authorList>
            <person name="Muszewska A."/>
            <person name="Okrasinska A."/>
            <person name="Steczkiewicz K."/>
            <person name="Drgas O."/>
            <person name="Orlowska M."/>
            <person name="Perlinska-Lenart U."/>
            <person name="Aleksandrzak-Piekarczyk T."/>
            <person name="Szatraj K."/>
            <person name="Zielenkiewicz U."/>
            <person name="Pilsyk S."/>
            <person name="Malc E."/>
            <person name="Mieczkowski P."/>
            <person name="Kruszewska J.S."/>
            <person name="Biernat P."/>
            <person name="Pawlowska J."/>
        </authorList>
    </citation>
    <scope>NUCLEOTIDE SEQUENCE [LARGE SCALE GENOMIC DNA]</scope>
    <source>
        <strain evidence="2 3">CBS 142.35</strain>
    </source>
</reference>
<sequence length="245" mass="28748">IKDNRTLKCAYQKTCKAKPKTKKEELVLRIYNFILQIHVEKPWALSKEYRNLYSEFDLQVKFWGFVFETWFGENRNIILHWLKSVLATKCHLNDFLKAVRYLKESDITEVKFPIVQMMGLDAHLCVLRLDSKKSYVLEEVCAFPFPSATLHGIQSGGIENLINGLSNIESLLLDFERVYEESRYCQGDSMEKISRQAKSPKTFCCKDWATDVLLDEKEEEEESEEEEGSGEEEYEEEQENEEREA</sequence>
<feature type="non-terminal residue" evidence="2">
    <location>
        <position position="1"/>
    </location>
</feature>
<gene>
    <name evidence="2" type="ORF">INT45_006489</name>
</gene>
<evidence type="ECO:0000313" key="2">
    <source>
        <dbReference type="EMBL" id="KAG2220956.1"/>
    </source>
</evidence>
<protein>
    <submittedName>
        <fullName evidence="2">Uncharacterized protein</fullName>
    </submittedName>
</protein>
<proteinExistence type="predicted"/>
<accession>A0A8H7VFC2</accession>
<feature type="compositionally biased region" description="Acidic residues" evidence="1">
    <location>
        <begin position="216"/>
        <end position="245"/>
    </location>
</feature>
<evidence type="ECO:0000256" key="1">
    <source>
        <dbReference type="SAM" id="MobiDB-lite"/>
    </source>
</evidence>
<name>A0A8H7VFC2_9FUNG</name>